<reference evidence="2" key="1">
    <citation type="journal article" date="2023" name="G3 (Bethesda)">
        <title>Genome assembly and association tests identify interacting loci associated with vigor, precocity, and sex in interspecific pistachio rootstocks.</title>
        <authorList>
            <person name="Palmer W."/>
            <person name="Jacygrad E."/>
            <person name="Sagayaradj S."/>
            <person name="Cavanaugh K."/>
            <person name="Han R."/>
            <person name="Bertier L."/>
            <person name="Beede B."/>
            <person name="Kafkas S."/>
            <person name="Golino D."/>
            <person name="Preece J."/>
            <person name="Michelmore R."/>
        </authorList>
    </citation>
    <scope>NUCLEOTIDE SEQUENCE [LARGE SCALE GENOMIC DNA]</scope>
</reference>
<evidence type="ECO:0000313" key="1">
    <source>
        <dbReference type="EMBL" id="KAJ0016647.1"/>
    </source>
</evidence>
<accession>A0ACC0XF21</accession>
<organism evidence="1 2">
    <name type="scientific">Pistacia integerrima</name>
    <dbReference type="NCBI Taxonomy" id="434235"/>
    <lineage>
        <taxon>Eukaryota</taxon>
        <taxon>Viridiplantae</taxon>
        <taxon>Streptophyta</taxon>
        <taxon>Embryophyta</taxon>
        <taxon>Tracheophyta</taxon>
        <taxon>Spermatophyta</taxon>
        <taxon>Magnoliopsida</taxon>
        <taxon>eudicotyledons</taxon>
        <taxon>Gunneridae</taxon>
        <taxon>Pentapetalae</taxon>
        <taxon>rosids</taxon>
        <taxon>malvids</taxon>
        <taxon>Sapindales</taxon>
        <taxon>Anacardiaceae</taxon>
        <taxon>Pistacia</taxon>
    </lineage>
</organism>
<comment type="caution">
    <text evidence="1">The sequence shown here is derived from an EMBL/GenBank/DDBJ whole genome shotgun (WGS) entry which is preliminary data.</text>
</comment>
<sequence length="309" mass="35456">MEVEKMADGLNSCKNEGHEEEEVDLPGFRFHPMDEELVGFYLKRKVEKKAIFIDHLIKEIDIYKYDPWDLPRGGTNGEKEWYFFCRRGRKFRNSVRPNRVTATGSGFWKATGIDKPIYSILEFPHHDCIIGLKKSLVYYIGNGGKGTKTDWMMHEFRLPATATKTTTNISVNGQIFISSNAQPEAEVWTLCRVFKRDTSYKRTATDHSRQKTNAKGDNNNNNNMKMMSYGVLTAMAASSEKSIKSSSDEYSIGSRNYSLSFASHLKTLTTDLQYPVMASSHLSFSNQKGDDECFKEESWDELRPMVFNY</sequence>
<keyword evidence="2" id="KW-1185">Reference proteome</keyword>
<dbReference type="Proteomes" id="UP001163603">
    <property type="component" value="Chromosome 12"/>
</dbReference>
<proteinExistence type="predicted"/>
<protein>
    <submittedName>
        <fullName evidence="1">Uncharacterized protein</fullName>
    </submittedName>
</protein>
<evidence type="ECO:0000313" key="2">
    <source>
        <dbReference type="Proteomes" id="UP001163603"/>
    </source>
</evidence>
<name>A0ACC0XF21_9ROSI</name>
<gene>
    <name evidence="1" type="ORF">Pint_11596</name>
</gene>
<dbReference type="EMBL" id="CM047747">
    <property type="protein sequence ID" value="KAJ0016647.1"/>
    <property type="molecule type" value="Genomic_DNA"/>
</dbReference>